<evidence type="ECO:0000256" key="6">
    <source>
        <dbReference type="HAMAP-Rule" id="MF_01659"/>
    </source>
</evidence>
<evidence type="ECO:0000313" key="10">
    <source>
        <dbReference type="EMBL" id="TQM97709.1"/>
    </source>
</evidence>
<keyword evidence="1 6" id="KW-0808">Transferase</keyword>
<dbReference type="GO" id="GO:0009234">
    <property type="term" value="P:menaquinone biosynthetic process"/>
    <property type="evidence" value="ECO:0007669"/>
    <property type="project" value="UniProtKB-UniRule"/>
</dbReference>
<dbReference type="InterPro" id="IPR012001">
    <property type="entry name" value="Thiamin_PyroP_enz_TPP-bd_dom"/>
</dbReference>
<evidence type="ECO:0000256" key="4">
    <source>
        <dbReference type="ARBA" id="ARBA00023052"/>
    </source>
</evidence>
<dbReference type="PANTHER" id="PTHR42916:SF1">
    <property type="entry name" value="PROTEIN PHYLLO, CHLOROPLASTIC"/>
    <property type="match status" value="1"/>
</dbReference>
<comment type="cofactor">
    <cofactor evidence="6">
        <name>thiamine diphosphate</name>
        <dbReference type="ChEBI" id="CHEBI:58937"/>
    </cofactor>
    <text evidence="6">Binds 1 thiamine pyrophosphate per subunit.</text>
</comment>
<feature type="region of interest" description="Disordered" evidence="7">
    <location>
        <begin position="161"/>
        <end position="206"/>
    </location>
</feature>
<dbReference type="GO" id="GO:0070204">
    <property type="term" value="F:2-succinyl-5-enolpyruvyl-6-hydroxy-3-cyclohexene-1-carboxylic-acid synthase activity"/>
    <property type="evidence" value="ECO:0007669"/>
    <property type="project" value="UniProtKB-UniRule"/>
</dbReference>
<dbReference type="PANTHER" id="PTHR42916">
    <property type="entry name" value="2-SUCCINYL-5-ENOLPYRUVYL-6-HYDROXY-3-CYCLOHEXENE-1-CARBOXYLATE SYNTHASE"/>
    <property type="match status" value="1"/>
</dbReference>
<comment type="catalytic activity">
    <reaction evidence="6">
        <text>isochorismate + 2-oxoglutarate + H(+) = 5-enolpyruvoyl-6-hydroxy-2-succinyl-cyclohex-3-ene-1-carboxylate + CO2</text>
        <dbReference type="Rhea" id="RHEA:25593"/>
        <dbReference type="ChEBI" id="CHEBI:15378"/>
        <dbReference type="ChEBI" id="CHEBI:16526"/>
        <dbReference type="ChEBI" id="CHEBI:16810"/>
        <dbReference type="ChEBI" id="CHEBI:29780"/>
        <dbReference type="ChEBI" id="CHEBI:58818"/>
        <dbReference type="EC" id="2.2.1.9"/>
    </reaction>
</comment>
<evidence type="ECO:0000256" key="1">
    <source>
        <dbReference type="ARBA" id="ARBA00022679"/>
    </source>
</evidence>
<comment type="similarity">
    <text evidence="6">Belongs to the TPP enzyme family. MenD subfamily.</text>
</comment>
<proteinExistence type="inferred from homology"/>
<comment type="pathway">
    <text evidence="6">Quinol/quinone metabolism; menaquinone biosynthesis.</text>
</comment>
<reference evidence="10 11" key="1">
    <citation type="submission" date="2019-06" db="EMBL/GenBank/DDBJ databases">
        <title>Sequencing the genomes of 1000 actinobacteria strains.</title>
        <authorList>
            <person name="Klenk H.-P."/>
        </authorList>
    </citation>
    <scope>NUCLEOTIDE SEQUENCE [LARGE SCALE GENOMIC DNA]</scope>
    <source>
        <strain evidence="10 11">DSM 12362</strain>
    </source>
</reference>
<evidence type="ECO:0000256" key="7">
    <source>
        <dbReference type="SAM" id="MobiDB-lite"/>
    </source>
</evidence>
<dbReference type="EMBL" id="VFPU01000001">
    <property type="protein sequence ID" value="TQM97709.1"/>
    <property type="molecule type" value="Genomic_DNA"/>
</dbReference>
<dbReference type="GO" id="GO:0030145">
    <property type="term" value="F:manganese ion binding"/>
    <property type="evidence" value="ECO:0007669"/>
    <property type="project" value="UniProtKB-UniRule"/>
</dbReference>
<dbReference type="OrthoDB" id="9791859at2"/>
<comment type="function">
    <text evidence="6">Catalyzes the thiamine diphosphate-dependent decarboxylation of 2-oxoglutarate and the subsequent addition of the resulting succinic semialdehyde-thiamine pyrophosphate anion to isochorismate to yield 2-succinyl-5-enolpyruvyl-6-hydroxy-3-cyclohexene-1-carboxylate (SEPHCHC).</text>
</comment>
<dbReference type="InterPro" id="IPR029061">
    <property type="entry name" value="THDP-binding"/>
</dbReference>
<dbReference type="UniPathway" id="UPA01057">
    <property type="reaction ID" value="UER00164"/>
</dbReference>
<dbReference type="GO" id="GO:0030976">
    <property type="term" value="F:thiamine pyrophosphate binding"/>
    <property type="evidence" value="ECO:0007669"/>
    <property type="project" value="UniProtKB-UniRule"/>
</dbReference>
<dbReference type="PIRSF" id="PIRSF004983">
    <property type="entry name" value="MenD"/>
    <property type="match status" value="1"/>
</dbReference>
<accession>A0A543KRK7</accession>
<evidence type="ECO:0000256" key="2">
    <source>
        <dbReference type="ARBA" id="ARBA00022723"/>
    </source>
</evidence>
<dbReference type="AlphaFoldDB" id="A0A543KRK7"/>
<keyword evidence="11" id="KW-1185">Reference proteome</keyword>
<dbReference type="Gene3D" id="3.40.50.1220">
    <property type="entry name" value="TPP-binding domain"/>
    <property type="match status" value="1"/>
</dbReference>
<dbReference type="InterPro" id="IPR011766">
    <property type="entry name" value="TPP_enzyme_TPP-bd"/>
</dbReference>
<keyword evidence="4 6" id="KW-0786">Thiamine pyrophosphate</keyword>
<dbReference type="EC" id="2.2.1.9" evidence="6"/>
<evidence type="ECO:0000259" key="8">
    <source>
        <dbReference type="Pfam" id="PF02775"/>
    </source>
</evidence>
<evidence type="ECO:0000256" key="5">
    <source>
        <dbReference type="ARBA" id="ARBA00023211"/>
    </source>
</evidence>
<evidence type="ECO:0000259" key="9">
    <source>
        <dbReference type="Pfam" id="PF02776"/>
    </source>
</evidence>
<dbReference type="RefSeq" id="WP_141819465.1">
    <property type="nucleotide sequence ID" value="NZ_BAAAIL010000001.1"/>
</dbReference>
<keyword evidence="3 6" id="KW-0460">Magnesium</keyword>
<comment type="subunit">
    <text evidence="6">Homodimer.</text>
</comment>
<feature type="domain" description="Thiamine pyrophosphate enzyme N-terminal TPP-binding" evidence="9">
    <location>
        <begin position="7"/>
        <end position="119"/>
    </location>
</feature>
<dbReference type="SUPFAM" id="SSF52518">
    <property type="entry name" value="Thiamin diphosphate-binding fold (THDP-binding)"/>
    <property type="match status" value="2"/>
</dbReference>
<dbReference type="Proteomes" id="UP000315133">
    <property type="component" value="Unassembled WGS sequence"/>
</dbReference>
<sequence>MHPSTALATVLVDELVRGGVEEAVLCPGSRSAPLAYALEEADRAGRLRLHVRIDERSAGFLALGMARASGRPVPVVTTSGTAVANLHPAVLEAHHGGVPLLVVSADRPAELRGTGANQTTVQPGLLGPAVRWEADLPAPESVSDAANGFWRTSVCRALAAAGGRPDEPAGPAHLNVSFRDPLAPDLTSDRSAPAGRADGGPWTDLAPVARPAAAPLAGGERTVVLLGDLPSAGLTSRALDWAAECGWPVLAEPFGVLPSGATVVPHGVLVAGRVATGAPDLAHLVPDRVVVVGRLTLFRELGALSRRPGTRVEQVSALPRWTDPGHVVHRVHPTDVLREPTPRADGADAWVDAWQEAGRALTPRVREAAALDTGPDAPLTGPGVASVVAHALSAEDALVLGSSNAPRDLALVLDPGAVERARVVASRGLAGIDGTVSTAVGVALCHPGRTVALLGDLTFLHDANGLLVGPAEPRPDLTLVVVNDDGGGIFSTLEYGEPDRSAGEGAAAATERIFGTPHGTELAALCAAHHVAHTRVRSLDHLSDLLAEPARGLRVLEVRVDRAGHRALRDRLR</sequence>
<dbReference type="NCBIfam" id="TIGR00173">
    <property type="entry name" value="menD"/>
    <property type="match status" value="1"/>
</dbReference>
<dbReference type="Pfam" id="PF02776">
    <property type="entry name" value="TPP_enzyme_N"/>
    <property type="match status" value="1"/>
</dbReference>
<dbReference type="GO" id="GO:0000287">
    <property type="term" value="F:magnesium ion binding"/>
    <property type="evidence" value="ECO:0007669"/>
    <property type="project" value="UniProtKB-UniRule"/>
</dbReference>
<comment type="caution">
    <text evidence="10">The sequence shown here is derived from an EMBL/GenBank/DDBJ whole genome shotgun (WGS) entry which is preliminary data.</text>
</comment>
<name>A0A543KRK7_9MICO</name>
<keyword evidence="6" id="KW-0474">Menaquinone biosynthesis</keyword>
<feature type="domain" description="Thiamine pyrophosphate enzyme TPP-binding" evidence="8">
    <location>
        <begin position="421"/>
        <end position="548"/>
    </location>
</feature>
<evidence type="ECO:0000313" key="11">
    <source>
        <dbReference type="Proteomes" id="UP000315133"/>
    </source>
</evidence>
<dbReference type="UniPathway" id="UPA00079"/>
<dbReference type="CDD" id="cd07037">
    <property type="entry name" value="TPP_PYR_MenD"/>
    <property type="match status" value="1"/>
</dbReference>
<dbReference type="Gene3D" id="3.40.50.970">
    <property type="match status" value="2"/>
</dbReference>
<dbReference type="CDD" id="cd02009">
    <property type="entry name" value="TPP_SHCHC_synthase"/>
    <property type="match status" value="1"/>
</dbReference>
<dbReference type="InterPro" id="IPR004433">
    <property type="entry name" value="MenaQ_synth_MenD"/>
</dbReference>
<comment type="cofactor">
    <cofactor evidence="6">
        <name>Mg(2+)</name>
        <dbReference type="ChEBI" id="CHEBI:18420"/>
    </cofactor>
    <cofactor evidence="6">
        <name>Mn(2+)</name>
        <dbReference type="ChEBI" id="CHEBI:29035"/>
    </cofactor>
</comment>
<evidence type="ECO:0000256" key="3">
    <source>
        <dbReference type="ARBA" id="ARBA00022842"/>
    </source>
</evidence>
<keyword evidence="2 6" id="KW-0479">Metal-binding</keyword>
<protein>
    <recommendedName>
        <fullName evidence="6">2-succinyl-5-enolpyruvyl-6-hydroxy-3-cyclohexene-1-carboxylate synthase</fullName>
        <shortName evidence="6">SEPHCHC synthase</shortName>
        <ecNumber evidence="6">2.2.1.9</ecNumber>
    </recommendedName>
    <alternativeName>
        <fullName evidence="6">Menaquinone biosynthesis protein MenD</fullName>
    </alternativeName>
</protein>
<keyword evidence="5 6" id="KW-0464">Manganese</keyword>
<gene>
    <name evidence="6" type="primary">menD</name>
    <name evidence="10" type="ORF">FB476_2632</name>
</gene>
<dbReference type="HAMAP" id="MF_01659">
    <property type="entry name" value="MenD"/>
    <property type="match status" value="1"/>
</dbReference>
<dbReference type="Pfam" id="PF02775">
    <property type="entry name" value="TPP_enzyme_C"/>
    <property type="match status" value="1"/>
</dbReference>
<organism evidence="10 11">
    <name type="scientific">Ornithinimicrobium humiphilum</name>
    <dbReference type="NCBI Taxonomy" id="125288"/>
    <lineage>
        <taxon>Bacteria</taxon>
        <taxon>Bacillati</taxon>
        <taxon>Actinomycetota</taxon>
        <taxon>Actinomycetes</taxon>
        <taxon>Micrococcales</taxon>
        <taxon>Ornithinimicrobiaceae</taxon>
        <taxon>Ornithinimicrobium</taxon>
    </lineage>
</organism>
<comment type="pathway">
    <text evidence="6">Quinol/quinone metabolism; 1,4-dihydroxy-2-naphthoate biosynthesis; 1,4-dihydroxy-2-naphthoate from chorismate: step 2/7.</text>
</comment>